<feature type="transmembrane region" description="Helical" evidence="8">
    <location>
        <begin position="184"/>
        <end position="207"/>
    </location>
</feature>
<gene>
    <name evidence="9" type="ORF">C0Q70_07144</name>
</gene>
<feature type="transmembrane region" description="Helical" evidence="8">
    <location>
        <begin position="152"/>
        <end position="172"/>
    </location>
</feature>
<reference evidence="9 10" key="1">
    <citation type="submission" date="2018-04" db="EMBL/GenBank/DDBJ databases">
        <title>The genome of golden apple snail Pomacea canaliculata provides insight into stress tolerance and invasive adaptation.</title>
        <authorList>
            <person name="Liu C."/>
            <person name="Liu B."/>
            <person name="Ren Y."/>
            <person name="Zhang Y."/>
            <person name="Wang H."/>
            <person name="Li S."/>
            <person name="Jiang F."/>
            <person name="Yin L."/>
            <person name="Zhang G."/>
            <person name="Qian W."/>
            <person name="Fan W."/>
        </authorList>
    </citation>
    <scope>NUCLEOTIDE SEQUENCE [LARGE SCALE GENOMIC DNA]</scope>
    <source>
        <strain evidence="9">SZHN2017</strain>
        <tissue evidence="9">Muscle</tissue>
    </source>
</reference>
<dbReference type="GO" id="GO:0005911">
    <property type="term" value="C:cell-cell junction"/>
    <property type="evidence" value="ECO:0007669"/>
    <property type="project" value="TreeGrafter"/>
</dbReference>
<protein>
    <submittedName>
        <fullName evidence="9">Uncharacterized protein</fullName>
    </submittedName>
</protein>
<evidence type="ECO:0000256" key="1">
    <source>
        <dbReference type="ARBA" id="ARBA00004141"/>
    </source>
</evidence>
<evidence type="ECO:0000256" key="5">
    <source>
        <dbReference type="ARBA" id="ARBA00022949"/>
    </source>
</evidence>
<evidence type="ECO:0000256" key="4">
    <source>
        <dbReference type="ARBA" id="ARBA00022692"/>
    </source>
</evidence>
<proteinExistence type="inferred from homology"/>
<evidence type="ECO:0000256" key="6">
    <source>
        <dbReference type="ARBA" id="ARBA00022989"/>
    </source>
</evidence>
<dbReference type="STRING" id="400727.A0A2T7PE85"/>
<dbReference type="GO" id="GO:0016020">
    <property type="term" value="C:membrane"/>
    <property type="evidence" value="ECO:0007669"/>
    <property type="project" value="UniProtKB-SubCell"/>
</dbReference>
<sequence length="275" mass="30929">MKNEYSTIIKSYNSGRCLDGPVEVQILDHRSVRRTRASAAEDEKANAQQEKTTAWRAVMAQTSTTCGLAFSCCEWLATYARMRDATHLRVFRPFKLLAVIMVAISMVLTIASVAGPDWMEVSFYHGEIKSWGLWWSCFEVTRSFQMCVETDWLFACAALVLISLISTLIASGSGVLGLCTHKQLFYYAAAIITIFAVVSLLISLIIYPVKFTQEVRKDSSFKSETQKFQLDWTYGIAWGAICFMLGGIILFLIPLESREATQARESTPPPYYTRA</sequence>
<keyword evidence="10" id="KW-1185">Reference proteome</keyword>
<dbReference type="AlphaFoldDB" id="A0A2T7PE85"/>
<evidence type="ECO:0000256" key="8">
    <source>
        <dbReference type="SAM" id="Phobius"/>
    </source>
</evidence>
<feature type="transmembrane region" description="Helical" evidence="8">
    <location>
        <begin position="96"/>
        <end position="115"/>
    </location>
</feature>
<comment type="subcellular location">
    <subcellularLocation>
        <location evidence="2">Cell junction</location>
    </subcellularLocation>
    <subcellularLocation>
        <location evidence="1">Membrane</location>
        <topology evidence="1">Multi-pass membrane protein</topology>
    </subcellularLocation>
</comment>
<evidence type="ECO:0000256" key="2">
    <source>
        <dbReference type="ARBA" id="ARBA00004282"/>
    </source>
</evidence>
<dbReference type="PANTHER" id="PTHR14399">
    <property type="entry name" value="P53-INDUCED PROTEIN RELATED"/>
    <property type="match status" value="1"/>
</dbReference>
<comment type="caution">
    <text evidence="9">The sequence shown here is derived from an EMBL/GenBank/DDBJ whole genome shotgun (WGS) entry which is preliminary data.</text>
</comment>
<name>A0A2T7PE85_POMCA</name>
<dbReference type="GO" id="GO:0098609">
    <property type="term" value="P:cell-cell adhesion"/>
    <property type="evidence" value="ECO:0007669"/>
    <property type="project" value="TreeGrafter"/>
</dbReference>
<dbReference type="Proteomes" id="UP000245119">
    <property type="component" value="Linkage Group LG4"/>
</dbReference>
<keyword evidence="7 8" id="KW-0472">Membrane</keyword>
<feature type="transmembrane region" description="Helical" evidence="8">
    <location>
        <begin position="232"/>
        <end position="255"/>
    </location>
</feature>
<evidence type="ECO:0000313" key="10">
    <source>
        <dbReference type="Proteomes" id="UP000245119"/>
    </source>
</evidence>
<dbReference type="PANTHER" id="PTHR14399:SF5">
    <property type="entry name" value="CELL JUNCTION PROTEIN VAB-9"/>
    <property type="match status" value="1"/>
</dbReference>
<comment type="similarity">
    <text evidence="3">Belongs to the TMEM47 family.</text>
</comment>
<dbReference type="EMBL" id="PZQS01000004">
    <property type="protein sequence ID" value="PVD31726.1"/>
    <property type="molecule type" value="Genomic_DNA"/>
</dbReference>
<dbReference type="InterPro" id="IPR004031">
    <property type="entry name" value="PMP22/EMP/MP20/Claudin"/>
</dbReference>
<evidence type="ECO:0000256" key="3">
    <source>
        <dbReference type="ARBA" id="ARBA00008691"/>
    </source>
</evidence>
<evidence type="ECO:0000256" key="7">
    <source>
        <dbReference type="ARBA" id="ARBA00023136"/>
    </source>
</evidence>
<dbReference type="InterPro" id="IPR015664">
    <property type="entry name" value="P53_induced"/>
</dbReference>
<organism evidence="9 10">
    <name type="scientific">Pomacea canaliculata</name>
    <name type="common">Golden apple snail</name>
    <dbReference type="NCBI Taxonomy" id="400727"/>
    <lineage>
        <taxon>Eukaryota</taxon>
        <taxon>Metazoa</taxon>
        <taxon>Spiralia</taxon>
        <taxon>Lophotrochozoa</taxon>
        <taxon>Mollusca</taxon>
        <taxon>Gastropoda</taxon>
        <taxon>Caenogastropoda</taxon>
        <taxon>Architaenioglossa</taxon>
        <taxon>Ampullarioidea</taxon>
        <taxon>Ampullariidae</taxon>
        <taxon>Pomacea</taxon>
    </lineage>
</organism>
<keyword evidence="4 8" id="KW-0812">Transmembrane</keyword>
<evidence type="ECO:0000313" key="9">
    <source>
        <dbReference type="EMBL" id="PVD31726.1"/>
    </source>
</evidence>
<keyword evidence="6 8" id="KW-1133">Transmembrane helix</keyword>
<keyword evidence="5" id="KW-0965">Cell junction</keyword>
<dbReference type="Gene3D" id="1.20.140.150">
    <property type="match status" value="1"/>
</dbReference>
<dbReference type="OrthoDB" id="8655982at2759"/>
<dbReference type="Pfam" id="PF00822">
    <property type="entry name" value="PMP22_Claudin"/>
    <property type="match status" value="1"/>
</dbReference>
<accession>A0A2T7PE85</accession>